<comment type="caution">
    <text evidence="3">The sequence shown here is derived from an EMBL/GenBank/DDBJ whole genome shotgun (WGS) entry which is preliminary data.</text>
</comment>
<accession>A0A7X0RXV3</accession>
<feature type="region of interest" description="Disordered" evidence="1">
    <location>
        <begin position="52"/>
        <end position="90"/>
    </location>
</feature>
<dbReference type="Proteomes" id="UP000547209">
    <property type="component" value="Unassembled WGS sequence"/>
</dbReference>
<evidence type="ECO:0000256" key="2">
    <source>
        <dbReference type="SAM" id="Phobius"/>
    </source>
</evidence>
<keyword evidence="2" id="KW-0812">Transmembrane</keyword>
<evidence type="ECO:0000256" key="1">
    <source>
        <dbReference type="SAM" id="MobiDB-lite"/>
    </source>
</evidence>
<dbReference type="AlphaFoldDB" id="A0A7X0RXV3"/>
<organism evidence="3 4">
    <name type="scientific">Cohnella nanjingensis</name>
    <dbReference type="NCBI Taxonomy" id="1387779"/>
    <lineage>
        <taxon>Bacteria</taxon>
        <taxon>Bacillati</taxon>
        <taxon>Bacillota</taxon>
        <taxon>Bacilli</taxon>
        <taxon>Bacillales</taxon>
        <taxon>Paenibacillaceae</taxon>
        <taxon>Cohnella</taxon>
    </lineage>
</organism>
<feature type="compositionally biased region" description="Basic and acidic residues" evidence="1">
    <location>
        <begin position="72"/>
        <end position="85"/>
    </location>
</feature>
<gene>
    <name evidence="3" type="ORF">H7C19_27715</name>
</gene>
<protein>
    <submittedName>
        <fullName evidence="3">Uncharacterized protein</fullName>
    </submittedName>
</protein>
<feature type="transmembrane region" description="Helical" evidence="2">
    <location>
        <begin position="6"/>
        <end position="27"/>
    </location>
</feature>
<evidence type="ECO:0000313" key="4">
    <source>
        <dbReference type="Proteomes" id="UP000547209"/>
    </source>
</evidence>
<dbReference type="EMBL" id="JACJVP010000047">
    <property type="protein sequence ID" value="MBB6674476.1"/>
    <property type="molecule type" value="Genomic_DNA"/>
</dbReference>
<keyword evidence="4" id="KW-1185">Reference proteome</keyword>
<reference evidence="3 4" key="1">
    <citation type="submission" date="2020-08" db="EMBL/GenBank/DDBJ databases">
        <title>Cohnella phylogeny.</title>
        <authorList>
            <person name="Dunlap C."/>
        </authorList>
    </citation>
    <scope>NUCLEOTIDE SEQUENCE [LARGE SCALE GENOMIC DNA]</scope>
    <source>
        <strain evidence="3 4">DSM 28246</strain>
    </source>
</reference>
<sequence>MSWVNVIGYGLSIALLAALLGCMFLMVRVLSGDAGKYPELKEMVEALFGTPAHLRPGPGAAPDVSAAGDGPMQDRPHGDPPVRSDGDEEMTPAVYDETCPACQSPVTHRHVFCPSCDLRLQD</sequence>
<keyword evidence="2" id="KW-1133">Transmembrane helix</keyword>
<proteinExistence type="predicted"/>
<dbReference type="RefSeq" id="WP_185672333.1">
    <property type="nucleotide sequence ID" value="NZ_JACJVP010000047.1"/>
</dbReference>
<keyword evidence="2" id="KW-0472">Membrane</keyword>
<name>A0A7X0RXV3_9BACL</name>
<evidence type="ECO:0000313" key="3">
    <source>
        <dbReference type="EMBL" id="MBB6674476.1"/>
    </source>
</evidence>